<dbReference type="AlphaFoldDB" id="A0A085V6U7"/>
<comment type="caution">
    <text evidence="1">The sequence shown here is derived from an EMBL/GenBank/DDBJ whole genome shotgun (WGS) entry which is preliminary data.</text>
</comment>
<reference evidence="1 2" key="1">
    <citation type="submission" date="2014-07" db="EMBL/GenBank/DDBJ databases">
        <title>Draft Genome Sequences of Environmental Pseudomonas syringae strains.</title>
        <authorList>
            <person name="Baltrus D.A."/>
            <person name="Berge O."/>
            <person name="Morris C."/>
        </authorList>
    </citation>
    <scope>NUCLEOTIDE SEQUENCE [LARGE SCALE GENOMIC DNA]</scope>
    <source>
        <strain evidence="1 2">CEB003</strain>
    </source>
</reference>
<name>A0A085V6U7_PSESX</name>
<evidence type="ECO:0008006" key="3">
    <source>
        <dbReference type="Google" id="ProtNLM"/>
    </source>
</evidence>
<dbReference type="RefSeq" id="WP_020290502.1">
    <property type="nucleotide sequence ID" value="NZ_JPQT01000105.1"/>
</dbReference>
<protein>
    <recommendedName>
        <fullName evidence="3">DUF3077 domain-containing protein</fullName>
    </recommendedName>
</protein>
<dbReference type="PATRIC" id="fig|317.174.peg.2704"/>
<evidence type="ECO:0000313" key="1">
    <source>
        <dbReference type="EMBL" id="KFE51160.1"/>
    </source>
</evidence>
<organism evidence="1 2">
    <name type="scientific">Pseudomonas syringae</name>
    <dbReference type="NCBI Taxonomy" id="317"/>
    <lineage>
        <taxon>Bacteria</taxon>
        <taxon>Pseudomonadati</taxon>
        <taxon>Pseudomonadota</taxon>
        <taxon>Gammaproteobacteria</taxon>
        <taxon>Pseudomonadales</taxon>
        <taxon>Pseudomonadaceae</taxon>
        <taxon>Pseudomonas</taxon>
    </lineage>
</organism>
<accession>A0A085V6U7</accession>
<sequence length="71" mass="7714">MINLTPIPPSTLEDALNHASELLQCAAATAYESGDRLSGADRHLVFSVMHLVELARTVIDQSVIKLEKQLA</sequence>
<gene>
    <name evidence="1" type="ORF">IV02_13165</name>
</gene>
<dbReference type="Proteomes" id="UP000028643">
    <property type="component" value="Unassembled WGS sequence"/>
</dbReference>
<evidence type="ECO:0000313" key="2">
    <source>
        <dbReference type="Proteomes" id="UP000028643"/>
    </source>
</evidence>
<dbReference type="EMBL" id="JPQT01000105">
    <property type="protein sequence ID" value="KFE51160.1"/>
    <property type="molecule type" value="Genomic_DNA"/>
</dbReference>
<dbReference type="Pfam" id="PF19619">
    <property type="entry name" value="DUF6124"/>
    <property type="match status" value="1"/>
</dbReference>
<proteinExistence type="predicted"/>